<feature type="chain" id="PRO_5004200096" description="Extracellular exo-alpha-(1-&gt;5)-L-arabinofuranosidase" evidence="9">
    <location>
        <begin position="25"/>
        <end position="346"/>
    </location>
</feature>
<dbReference type="Proteomes" id="UP000001947">
    <property type="component" value="Chromosome"/>
</dbReference>
<dbReference type="CDD" id="cd18830">
    <property type="entry name" value="GH43_CjArb43A-like"/>
    <property type="match status" value="1"/>
</dbReference>
<evidence type="ECO:0000256" key="3">
    <source>
        <dbReference type="ARBA" id="ARBA00022801"/>
    </source>
</evidence>
<organism evidence="10 11">
    <name type="scientific">Saccharophagus degradans (strain 2-40 / ATCC 43961 / DSM 17024)</name>
    <dbReference type="NCBI Taxonomy" id="203122"/>
    <lineage>
        <taxon>Bacteria</taxon>
        <taxon>Pseudomonadati</taxon>
        <taxon>Pseudomonadota</taxon>
        <taxon>Gammaproteobacteria</taxon>
        <taxon>Cellvibrionales</taxon>
        <taxon>Cellvibrionaceae</taxon>
        <taxon>Saccharophagus</taxon>
    </lineage>
</organism>
<evidence type="ECO:0000313" key="11">
    <source>
        <dbReference type="Proteomes" id="UP000001947"/>
    </source>
</evidence>
<dbReference type="GO" id="GO:0046558">
    <property type="term" value="F:arabinan endo-1,5-alpha-L-arabinosidase activity"/>
    <property type="evidence" value="ECO:0007669"/>
    <property type="project" value="InterPro"/>
</dbReference>
<dbReference type="GO" id="GO:0046556">
    <property type="term" value="F:alpha-L-arabinofuranosidase activity"/>
    <property type="evidence" value="ECO:0007669"/>
    <property type="project" value="UniProtKB-EC"/>
</dbReference>
<keyword evidence="4 5" id="KW-0326">Glycosidase</keyword>
<feature type="binding site" evidence="7">
    <location>
        <position position="36"/>
    </location>
    <ligand>
        <name>substrate</name>
    </ligand>
</feature>
<evidence type="ECO:0000256" key="2">
    <source>
        <dbReference type="ARBA" id="ARBA00009865"/>
    </source>
</evidence>
<feature type="site" description="Important for catalytic activity, responsible for pKa modulation of the active site Glu and correct orientation of both the proton donor and substrate" evidence="8">
    <location>
        <position position="156"/>
    </location>
</feature>
<evidence type="ECO:0000313" key="10">
    <source>
        <dbReference type="EMBL" id="ABD80048.1"/>
    </source>
</evidence>
<comment type="catalytic activity">
    <reaction evidence="5">
        <text>Hydrolysis of terminal non-reducing alpha-L-arabinofuranoside residues in alpha-L-arabinosides.</text>
        <dbReference type="EC" id="3.2.1.55"/>
    </reaction>
</comment>
<dbReference type="Gene3D" id="2.115.10.20">
    <property type="entry name" value="Glycosyl hydrolase domain, family 43"/>
    <property type="match status" value="1"/>
</dbReference>
<comment type="pathway">
    <text evidence="1 5">Glycan metabolism; L-arabinan degradation.</text>
</comment>
<dbReference type="EMBL" id="CP000282">
    <property type="protein sequence ID" value="ABD80048.1"/>
    <property type="molecule type" value="Genomic_DNA"/>
</dbReference>
<dbReference type="GeneID" id="98612470"/>
<dbReference type="GO" id="GO:0031222">
    <property type="term" value="P:arabinan catabolic process"/>
    <property type="evidence" value="ECO:0007669"/>
    <property type="project" value="UniProtKB-UniPathway"/>
</dbReference>
<dbReference type="PANTHER" id="PTHR43301">
    <property type="entry name" value="ARABINAN ENDO-1,5-ALPHA-L-ARABINOSIDASE"/>
    <property type="match status" value="1"/>
</dbReference>
<sequence length="346" mass="38592">MLNKNKRPITFALVVSLLALLALAGCSEAKQVSIHDPVMIKEGDTYYLFSTGPGITMYSSSDMKNWRREGEVFNQAPSWASNAVPYFKGHLWAPDIIEKDGLFYLYYSVSAFGKNTSGIGVTVSPTLNPRAPNYGWQDKGMVLRSVPERDEWNAIDPNIVVDNNGTAWMAFGSFWQSLKMVALDSSWTKIAEPQQWHTIAALPKGSMPTGDAVKDGEIEAPFIFKKNDDYFLFVSWGKCCRKDESTYRLAMGRSKNTTGPFLDKNGKDLAQGGGTLLISGNKNWPGLGHNSAYTFDGKDWLVLHAYESADNGLQKLKILEINWDKDGWPTVDTKELDEFVSIELTQ</sequence>
<evidence type="ECO:0000256" key="4">
    <source>
        <dbReference type="ARBA" id="ARBA00023295"/>
    </source>
</evidence>
<protein>
    <recommendedName>
        <fullName evidence="5">Extracellular exo-alpha-(1-&gt;5)-L-arabinofuranosidase</fullName>
        <ecNumber evidence="5">3.2.1.55</ecNumber>
    </recommendedName>
</protein>
<feature type="active site" description="Proton donor" evidence="6">
    <location>
        <position position="219"/>
    </location>
</feature>
<dbReference type="PROSITE" id="PS51257">
    <property type="entry name" value="PROKAR_LIPOPROTEIN"/>
    <property type="match status" value="1"/>
</dbReference>
<keyword evidence="3 5" id="KW-0378">Hydrolase</keyword>
<feature type="signal peptide" evidence="9">
    <location>
        <begin position="1"/>
        <end position="24"/>
    </location>
</feature>
<accession>Q21MN1</accession>
<dbReference type="PIRSF" id="PIRSF026534">
    <property type="entry name" value="Endo_alpha-L-arabinosidase"/>
    <property type="match status" value="1"/>
</dbReference>
<dbReference type="STRING" id="203122.Sde_0786"/>
<dbReference type="EC" id="3.2.1.55" evidence="5"/>
<dbReference type="InterPro" id="IPR016840">
    <property type="entry name" value="Glyco_hydro_43_endo_a_Ara-ase"/>
</dbReference>
<dbReference type="Pfam" id="PF04616">
    <property type="entry name" value="Glyco_hydro_43"/>
    <property type="match status" value="1"/>
</dbReference>
<dbReference type="HOGENOM" id="CLU_009397_5_1_6"/>
<dbReference type="RefSeq" id="WP_011467269.1">
    <property type="nucleotide sequence ID" value="NC_007912.1"/>
</dbReference>
<evidence type="ECO:0000256" key="9">
    <source>
        <dbReference type="SAM" id="SignalP"/>
    </source>
</evidence>
<evidence type="ECO:0000256" key="7">
    <source>
        <dbReference type="PIRSR" id="PIRSR026534-2"/>
    </source>
</evidence>
<dbReference type="InterPro" id="IPR023296">
    <property type="entry name" value="Glyco_hydro_beta-prop_sf"/>
</dbReference>
<dbReference type="KEGG" id="sde:Sde_0786"/>
<dbReference type="OrthoDB" id="9801455at2"/>
<reference evidence="10 11" key="1">
    <citation type="journal article" date="2008" name="PLoS Genet.">
        <title>Complete genome sequence of the complex carbohydrate-degrading marine bacterium, Saccharophagus degradans strain 2-40 T.</title>
        <authorList>
            <person name="Weiner R.M."/>
            <person name="Taylor L.E.II."/>
            <person name="Henrissat B."/>
            <person name="Hauser L."/>
            <person name="Land M."/>
            <person name="Coutinho P.M."/>
            <person name="Rancurel C."/>
            <person name="Saunders E.H."/>
            <person name="Longmire A.G."/>
            <person name="Zhang H."/>
            <person name="Bayer E.A."/>
            <person name="Gilbert H.J."/>
            <person name="Larimer F."/>
            <person name="Zhulin I.B."/>
            <person name="Ekborg N.A."/>
            <person name="Lamed R."/>
            <person name="Richardson P.M."/>
            <person name="Borovok I."/>
            <person name="Hutcheson S."/>
        </authorList>
    </citation>
    <scope>NUCLEOTIDE SEQUENCE [LARGE SCALE GENOMIC DNA]</scope>
    <source>
        <strain evidence="11">2-40 / ATCC 43961 / DSM 17024</strain>
    </source>
</reference>
<dbReference type="InterPro" id="IPR006710">
    <property type="entry name" value="Glyco_hydro_43"/>
</dbReference>
<keyword evidence="9" id="KW-0732">Signal</keyword>
<comment type="similarity">
    <text evidence="2 5">Belongs to the glycosyl hydrolase 43 family.</text>
</comment>
<feature type="binding site" evidence="7">
    <location>
        <begin position="173"/>
        <end position="175"/>
    </location>
    <ligand>
        <name>substrate</name>
    </ligand>
</feature>
<name>Q21MN1_SACD2</name>
<dbReference type="AlphaFoldDB" id="Q21MN1"/>
<feature type="binding site" evidence="7">
    <location>
        <position position="113"/>
    </location>
    <ligand>
        <name>substrate</name>
    </ligand>
</feature>
<dbReference type="eggNOG" id="COG3507">
    <property type="taxonomic scope" value="Bacteria"/>
</dbReference>
<proteinExistence type="inferred from homology"/>
<feature type="site" description="Important for substrate recognition" evidence="8">
    <location>
        <position position="289"/>
    </location>
</feature>
<gene>
    <name evidence="10" type="primary">arb43E</name>
    <name evidence="10" type="ordered locus">Sde_0786</name>
</gene>
<evidence type="ECO:0000256" key="1">
    <source>
        <dbReference type="ARBA" id="ARBA00004834"/>
    </source>
</evidence>
<dbReference type="CAZy" id="GH43">
    <property type="family name" value="Glycoside Hydrolase Family 43"/>
</dbReference>
<feature type="active site" description="Proton acceptor" evidence="6">
    <location>
        <position position="36"/>
    </location>
</feature>
<evidence type="ECO:0000256" key="8">
    <source>
        <dbReference type="PIRSR" id="PIRSR026534-3"/>
    </source>
</evidence>
<dbReference type="SUPFAM" id="SSF75005">
    <property type="entry name" value="Arabinanase/levansucrase/invertase"/>
    <property type="match status" value="1"/>
</dbReference>
<dbReference type="InterPro" id="IPR050727">
    <property type="entry name" value="GH43_arabinanases"/>
</dbReference>
<evidence type="ECO:0000256" key="5">
    <source>
        <dbReference type="PIRNR" id="PIRNR026534"/>
    </source>
</evidence>
<dbReference type="PANTHER" id="PTHR43301:SF3">
    <property type="entry name" value="ARABINAN ENDO-1,5-ALPHA-L-ARABINOSIDASE A-RELATED"/>
    <property type="match status" value="1"/>
</dbReference>
<keyword evidence="11" id="KW-1185">Reference proteome</keyword>
<dbReference type="UniPathway" id="UPA00667"/>
<feature type="binding site" evidence="7">
    <location>
        <begin position="153"/>
        <end position="156"/>
    </location>
    <ligand>
        <name>substrate</name>
    </ligand>
</feature>
<evidence type="ECO:0000256" key="6">
    <source>
        <dbReference type="PIRSR" id="PIRSR026534-1"/>
    </source>
</evidence>